<dbReference type="InterPro" id="IPR038312">
    <property type="entry name" value="DUF5063_sf"/>
</dbReference>
<dbReference type="InterPro" id="IPR032025">
    <property type="entry name" value="DUF5063"/>
</dbReference>
<dbReference type="Gene3D" id="1.20.120.1550">
    <property type="entry name" value="Protein of unknown function DUF5063"/>
    <property type="match status" value="1"/>
</dbReference>
<sequence length="170" mass="18357">MDARTYLTTLRELAAGEAPDAALPMLLLALSQVLVSGARLGAVQDVVPEERFEPDTPDPELAPLREGLANLFEGLDEYADVVDPLTTPELGVGSVSNDLVAVAGALAHGLQHHEAGRPLEALWWWQFSYLSDWGERAAAALRVVQTLLAHVRLDADDEVVSEAEFDALHP</sequence>
<name>A0ABS2CSY1_9MICO</name>
<comment type="caution">
    <text evidence="1">The sequence shown here is derived from an EMBL/GenBank/DDBJ whole genome shotgun (WGS) entry which is preliminary data.</text>
</comment>
<gene>
    <name evidence="1" type="ORF">JQN70_19415</name>
</gene>
<evidence type="ECO:0000313" key="1">
    <source>
        <dbReference type="EMBL" id="MBM6402568.1"/>
    </source>
</evidence>
<protein>
    <submittedName>
        <fullName evidence="1">DUF5063 domain-containing protein</fullName>
    </submittedName>
</protein>
<dbReference type="Pfam" id="PF16702">
    <property type="entry name" value="DUF5063"/>
    <property type="match status" value="1"/>
</dbReference>
<keyword evidence="2" id="KW-1185">Reference proteome</keyword>
<proteinExistence type="predicted"/>
<organism evidence="1 2">
    <name type="scientific">Phycicoccus sonneratiae</name>
    <dbReference type="NCBI Taxonomy" id="2807628"/>
    <lineage>
        <taxon>Bacteria</taxon>
        <taxon>Bacillati</taxon>
        <taxon>Actinomycetota</taxon>
        <taxon>Actinomycetes</taxon>
        <taxon>Micrococcales</taxon>
        <taxon>Intrasporangiaceae</taxon>
        <taxon>Phycicoccus</taxon>
    </lineage>
</organism>
<dbReference type="EMBL" id="JAFDVD010000027">
    <property type="protein sequence ID" value="MBM6402568.1"/>
    <property type="molecule type" value="Genomic_DNA"/>
</dbReference>
<evidence type="ECO:0000313" key="2">
    <source>
        <dbReference type="Proteomes" id="UP001430172"/>
    </source>
</evidence>
<dbReference type="Proteomes" id="UP001430172">
    <property type="component" value="Unassembled WGS sequence"/>
</dbReference>
<reference evidence="1" key="1">
    <citation type="submission" date="2021-02" db="EMBL/GenBank/DDBJ databases">
        <title>Phycicoccus sp. MQZ13P-5T, whole genome shotgun sequence.</title>
        <authorList>
            <person name="Tuo L."/>
        </authorList>
    </citation>
    <scope>NUCLEOTIDE SEQUENCE</scope>
    <source>
        <strain evidence="1">MQZ13P-5</strain>
    </source>
</reference>
<accession>A0ABS2CSY1</accession>